<evidence type="ECO:0000313" key="2">
    <source>
        <dbReference type="EMBL" id="KAF0304240.1"/>
    </source>
</evidence>
<dbReference type="PANTHER" id="PTHR11008:SF9">
    <property type="entry name" value="PROTEIN TAKEOUT-LIKE PROTEIN"/>
    <property type="match status" value="1"/>
</dbReference>
<dbReference type="AlphaFoldDB" id="A0A6A4WKP7"/>
<organism evidence="2 3">
    <name type="scientific">Amphibalanus amphitrite</name>
    <name type="common">Striped barnacle</name>
    <name type="synonym">Balanus amphitrite</name>
    <dbReference type="NCBI Taxonomy" id="1232801"/>
    <lineage>
        <taxon>Eukaryota</taxon>
        <taxon>Metazoa</taxon>
        <taxon>Ecdysozoa</taxon>
        <taxon>Arthropoda</taxon>
        <taxon>Crustacea</taxon>
        <taxon>Multicrustacea</taxon>
        <taxon>Cirripedia</taxon>
        <taxon>Thoracica</taxon>
        <taxon>Thoracicalcarea</taxon>
        <taxon>Balanomorpha</taxon>
        <taxon>Balanoidea</taxon>
        <taxon>Balanidae</taxon>
        <taxon>Amphibalaninae</taxon>
        <taxon>Amphibalanus</taxon>
    </lineage>
</organism>
<dbReference type="Gene3D" id="3.15.10.50">
    <property type="match status" value="1"/>
</dbReference>
<dbReference type="PANTHER" id="PTHR11008">
    <property type="entry name" value="PROTEIN TAKEOUT-LIKE PROTEIN"/>
    <property type="match status" value="1"/>
</dbReference>
<dbReference type="Gene3D" id="3.15.10.30">
    <property type="entry name" value="Haemolymph juvenile hormone binding protein"/>
    <property type="match status" value="1"/>
</dbReference>
<gene>
    <name evidence="2" type="ORF">FJT64_023880</name>
</gene>
<sequence length="431" mass="47586">MRSQAVLLTCCLLLAPSTALPFVSDWLGNLELSLPTGGEEEWTLKDAALRVEDSMRQTLKRMATDAKERVTGGIMEDPLPVPASLEQEILGSTFRLNNIVLTGMRDYEVKLVQVDLKGHEYTYELQFPALSTLGQYVLDYYWRAWEGDFTISMYDVTARGRGLLDVCGNGTVRLNSGHSHVEVTYARIHADLGSPLLVEGAVQTAVGALGPYLFDVIKPSTLDRVNGYLERHCQPHVKELDEERMLTGSFAMVDSAVLEARKRVRQAGYDPLPLPDISQASSGVEVELSHGVLTGLSNLKRSGDVALGVLDQTAKATLALGTERVTGKYRWTVRGFNLLERSGFVKFSVDSLKLRARLAQVLTLRERPRIDDLDVDLGKLTFRAEGLGSMDYALNVGAQSFPSMLKTIIVKAVEAPLVWIIENQFNDLVPS</sequence>
<evidence type="ECO:0008006" key="4">
    <source>
        <dbReference type="Google" id="ProtNLM"/>
    </source>
</evidence>
<protein>
    <recommendedName>
        <fullName evidence="4">Circadian clock-controlled protein</fullName>
    </recommendedName>
</protein>
<reference evidence="2 3" key="1">
    <citation type="submission" date="2019-07" db="EMBL/GenBank/DDBJ databases">
        <title>Draft genome assembly of a fouling barnacle, Amphibalanus amphitrite (Darwin, 1854): The first reference genome for Thecostraca.</title>
        <authorList>
            <person name="Kim W."/>
        </authorList>
    </citation>
    <scope>NUCLEOTIDE SEQUENCE [LARGE SCALE GENOMIC DNA]</scope>
    <source>
        <strain evidence="2">SNU_AA5</strain>
        <tissue evidence="2">Soma without cirri and trophi</tissue>
    </source>
</reference>
<accession>A0A6A4WKP7</accession>
<evidence type="ECO:0000256" key="1">
    <source>
        <dbReference type="SAM" id="SignalP"/>
    </source>
</evidence>
<keyword evidence="3" id="KW-1185">Reference proteome</keyword>
<feature type="signal peptide" evidence="1">
    <location>
        <begin position="1"/>
        <end position="19"/>
    </location>
</feature>
<dbReference type="EMBL" id="VIIS01000861">
    <property type="protein sequence ID" value="KAF0304240.1"/>
    <property type="molecule type" value="Genomic_DNA"/>
</dbReference>
<comment type="caution">
    <text evidence="2">The sequence shown here is derived from an EMBL/GenBank/DDBJ whole genome shotgun (WGS) entry which is preliminary data.</text>
</comment>
<keyword evidence="1" id="KW-0732">Signal</keyword>
<feature type="chain" id="PRO_5025328248" description="Circadian clock-controlled protein" evidence="1">
    <location>
        <begin position="20"/>
        <end position="431"/>
    </location>
</feature>
<dbReference type="InterPro" id="IPR038602">
    <property type="entry name" value="Mite_allergen_7_sf"/>
</dbReference>
<dbReference type="OrthoDB" id="6412801at2759"/>
<dbReference type="InterPro" id="IPR038606">
    <property type="entry name" value="To_sf"/>
</dbReference>
<dbReference type="InterPro" id="IPR010562">
    <property type="entry name" value="Haemolymph_juvenile_hormone-bd"/>
</dbReference>
<evidence type="ECO:0000313" key="3">
    <source>
        <dbReference type="Proteomes" id="UP000440578"/>
    </source>
</evidence>
<dbReference type="Proteomes" id="UP000440578">
    <property type="component" value="Unassembled WGS sequence"/>
</dbReference>
<name>A0A6A4WKP7_AMPAM</name>
<dbReference type="Pfam" id="PF06585">
    <property type="entry name" value="JHBP"/>
    <property type="match status" value="1"/>
</dbReference>
<proteinExistence type="predicted"/>